<gene>
    <name evidence="1" type="ORF">AAJCM20276_01480</name>
</gene>
<reference evidence="1 2" key="1">
    <citation type="submission" date="2020-07" db="EMBL/GenBank/DDBJ databases">
        <title>Complete Genome Sequence of an acetic acid bacterium, Acetobacter aceti JCM20276.</title>
        <authorList>
            <person name="Hirose Y."/>
            <person name="Mihara H."/>
        </authorList>
    </citation>
    <scope>NUCLEOTIDE SEQUENCE [LARGE SCALE GENOMIC DNA]</scope>
    <source>
        <strain evidence="1 2">JCM20276</strain>
    </source>
</reference>
<dbReference type="AlphaFoldDB" id="A0A6S6PJX2"/>
<dbReference type="EMBL" id="AP023326">
    <property type="protein sequence ID" value="BCI65524.1"/>
    <property type="molecule type" value="Genomic_DNA"/>
</dbReference>
<accession>A0A6S6PJX2</accession>
<protein>
    <submittedName>
        <fullName evidence="1">Uncharacterized protein</fullName>
    </submittedName>
</protein>
<name>A0A6S6PJX2_ACEAC</name>
<evidence type="ECO:0000313" key="2">
    <source>
        <dbReference type="Proteomes" id="UP000515220"/>
    </source>
</evidence>
<organism evidence="1 2">
    <name type="scientific">Acetobacter aceti</name>
    <dbReference type="NCBI Taxonomy" id="435"/>
    <lineage>
        <taxon>Bacteria</taxon>
        <taxon>Pseudomonadati</taxon>
        <taxon>Pseudomonadota</taxon>
        <taxon>Alphaproteobacteria</taxon>
        <taxon>Acetobacterales</taxon>
        <taxon>Acetobacteraceae</taxon>
        <taxon>Acetobacter</taxon>
        <taxon>Acetobacter subgen. Acetobacter</taxon>
    </lineage>
</organism>
<dbReference type="Proteomes" id="UP000515220">
    <property type="component" value="Chromosome"/>
</dbReference>
<dbReference type="RefSeq" id="WP_099347989.1">
    <property type="nucleotide sequence ID" value="NZ_AP023326.1"/>
</dbReference>
<sequence>MPEASQDKVAPADDGSIVITFQGQSHTLTVNHRPLLNFYPGWNPFALHVSLLPLPVLRLRHEQGTEALWFLDPSFNYRASRFAALTPEEQNAIVDALAPYFKALVNSALEALRPATLQLTEKVRNLGRVLCEELLAAWLERFPPPGRFTPQMLPQDGLSFRAESPPLKATAFLQLLSVARGLTAKTSPVILSPYGGAILRGFPLLRLPDMELTRFADPSANIVLYIGTLKPSPDTEIAVIYCPQQDLILMERDTDLARLIPQRLLSLFIGNPDSVELAPRELTVDFGKAGLSGAFALGAASSLPTSVPSLPGAWPNRQNRT</sequence>
<proteinExistence type="predicted"/>
<evidence type="ECO:0000313" key="1">
    <source>
        <dbReference type="EMBL" id="BCI65524.1"/>
    </source>
</evidence>